<dbReference type="AlphaFoldDB" id="X0TKH8"/>
<dbReference type="EMBL" id="BARS01015734">
    <property type="protein sequence ID" value="GAF93759.1"/>
    <property type="molecule type" value="Genomic_DNA"/>
</dbReference>
<name>X0TKH8_9ZZZZ</name>
<protein>
    <submittedName>
        <fullName evidence="2">Uncharacterized protein</fullName>
    </submittedName>
</protein>
<feature type="non-terminal residue" evidence="2">
    <location>
        <position position="147"/>
    </location>
</feature>
<organism evidence="2">
    <name type="scientific">marine sediment metagenome</name>
    <dbReference type="NCBI Taxonomy" id="412755"/>
    <lineage>
        <taxon>unclassified sequences</taxon>
        <taxon>metagenomes</taxon>
        <taxon>ecological metagenomes</taxon>
    </lineage>
</organism>
<evidence type="ECO:0000313" key="2">
    <source>
        <dbReference type="EMBL" id="GAF93759.1"/>
    </source>
</evidence>
<gene>
    <name evidence="2" type="ORF">S01H1_25986</name>
</gene>
<feature type="region of interest" description="Disordered" evidence="1">
    <location>
        <begin position="1"/>
        <end position="32"/>
    </location>
</feature>
<evidence type="ECO:0000256" key="1">
    <source>
        <dbReference type="SAM" id="MobiDB-lite"/>
    </source>
</evidence>
<accession>X0TKH8</accession>
<proteinExistence type="predicted"/>
<reference evidence="2" key="1">
    <citation type="journal article" date="2014" name="Front. Microbiol.">
        <title>High frequency of phylogenetically diverse reductive dehalogenase-homologous genes in deep subseafloor sedimentary metagenomes.</title>
        <authorList>
            <person name="Kawai M."/>
            <person name="Futagami T."/>
            <person name="Toyoda A."/>
            <person name="Takaki Y."/>
            <person name="Nishi S."/>
            <person name="Hori S."/>
            <person name="Arai W."/>
            <person name="Tsubouchi T."/>
            <person name="Morono Y."/>
            <person name="Uchiyama I."/>
            <person name="Ito T."/>
            <person name="Fujiyama A."/>
            <person name="Inagaki F."/>
            <person name="Takami H."/>
        </authorList>
    </citation>
    <scope>NUCLEOTIDE SEQUENCE</scope>
    <source>
        <strain evidence="2">Expedition CK06-06</strain>
    </source>
</reference>
<feature type="compositionally biased region" description="Basic and acidic residues" evidence="1">
    <location>
        <begin position="8"/>
        <end position="25"/>
    </location>
</feature>
<sequence length="147" mass="16203">MGIISMKPGRDRMVTLDELERRPDPEPMGSRHAPVRYDEAIHRTIEVMAVMGMRPKTMELALTHQESMLLAILDLEGASQVNGLEAVNQMGIMMSETQKVRFTMTVGMSIFACTNLALSGRSILVSAKHTLKADLRKQITAGVASYA</sequence>
<comment type="caution">
    <text evidence="2">The sequence shown here is derived from an EMBL/GenBank/DDBJ whole genome shotgun (WGS) entry which is preliminary data.</text>
</comment>